<dbReference type="AlphaFoldDB" id="A0A437RLR7"/>
<dbReference type="PANTHER" id="PTHR45138:SF9">
    <property type="entry name" value="DIGUANYLATE CYCLASE DGCM-RELATED"/>
    <property type="match status" value="1"/>
</dbReference>
<dbReference type="Pfam" id="PF00990">
    <property type="entry name" value="GGDEF"/>
    <property type="match status" value="1"/>
</dbReference>
<dbReference type="EMBL" id="SACR01000002">
    <property type="protein sequence ID" value="RVU47727.1"/>
    <property type="molecule type" value="Genomic_DNA"/>
</dbReference>
<dbReference type="GO" id="GO:1902201">
    <property type="term" value="P:negative regulation of bacterial-type flagellum-dependent cell motility"/>
    <property type="evidence" value="ECO:0007669"/>
    <property type="project" value="TreeGrafter"/>
</dbReference>
<feature type="domain" description="GGDEF" evidence="3">
    <location>
        <begin position="198"/>
        <end position="327"/>
    </location>
</feature>
<dbReference type="InterPro" id="IPR043128">
    <property type="entry name" value="Rev_trsase/Diguanyl_cyclase"/>
</dbReference>
<keyword evidence="5" id="KW-1185">Reference proteome</keyword>
<comment type="catalytic activity">
    <reaction evidence="2">
        <text>2 GTP = 3',3'-c-di-GMP + 2 diphosphate</text>
        <dbReference type="Rhea" id="RHEA:24898"/>
        <dbReference type="ChEBI" id="CHEBI:33019"/>
        <dbReference type="ChEBI" id="CHEBI:37565"/>
        <dbReference type="ChEBI" id="CHEBI:58805"/>
        <dbReference type="EC" id="2.7.7.65"/>
    </reaction>
</comment>
<dbReference type="InterPro" id="IPR000160">
    <property type="entry name" value="GGDEF_dom"/>
</dbReference>
<accession>A0A437RLR7</accession>
<gene>
    <name evidence="4" type="ORF">EOE66_08345</name>
</gene>
<sequence length="346" mass="38976">MSQLVDHLAELTGFRDRDVLDVTLVGALRDLLRPQEVAIYRAVGEPGAQVWMTRARLRANDSAPHADPLWAEPGSLPTLDSVPQRLACLQCQHAVQHHGEWSCAWFPVANDPHTVQVLELHTERPLDADALRTVSSVLRIYRNFQDLLDYSERDTLTGLLNRKTFDERFMRLASLGPEPVAAPPAPDLPELRRLAPAGQMWLAVIDIDHFKRVNDVYGHLIGDEVLLLLSRLMRSTFRFHDHLYRFGGEEFVVLMRCDDAEAAASALERLRQVVASYRFPQVERITVSVGFTGLRPSDTPSAAFERADLALYHVKQNGRDGVACHAELVAQGHLQDRARDNDVELF</sequence>
<reference evidence="4 5" key="1">
    <citation type="submission" date="2019-01" db="EMBL/GenBank/DDBJ databases">
        <authorList>
            <person name="Chen W.-M."/>
        </authorList>
    </citation>
    <scope>NUCLEOTIDE SEQUENCE [LARGE SCALE GENOMIC DNA]</scope>
    <source>
        <strain evidence="4 5">KYPY4</strain>
    </source>
</reference>
<proteinExistence type="predicted"/>
<dbReference type="Proteomes" id="UP000285575">
    <property type="component" value="Unassembled WGS sequence"/>
</dbReference>
<dbReference type="GO" id="GO:0043709">
    <property type="term" value="P:cell adhesion involved in single-species biofilm formation"/>
    <property type="evidence" value="ECO:0007669"/>
    <property type="project" value="TreeGrafter"/>
</dbReference>
<dbReference type="OrthoDB" id="9813903at2"/>
<dbReference type="Gene3D" id="3.30.70.270">
    <property type="match status" value="1"/>
</dbReference>
<dbReference type="GO" id="GO:0005886">
    <property type="term" value="C:plasma membrane"/>
    <property type="evidence" value="ECO:0007669"/>
    <property type="project" value="TreeGrafter"/>
</dbReference>
<dbReference type="SUPFAM" id="SSF55073">
    <property type="entry name" value="Nucleotide cyclase"/>
    <property type="match status" value="1"/>
</dbReference>
<dbReference type="EC" id="2.7.7.65" evidence="1"/>
<organism evidence="4 5">
    <name type="scientific">Rubrivivax rivuli</name>
    <dbReference type="NCBI Taxonomy" id="1862385"/>
    <lineage>
        <taxon>Bacteria</taxon>
        <taxon>Pseudomonadati</taxon>
        <taxon>Pseudomonadota</taxon>
        <taxon>Betaproteobacteria</taxon>
        <taxon>Burkholderiales</taxon>
        <taxon>Sphaerotilaceae</taxon>
        <taxon>Rubrivivax</taxon>
    </lineage>
</organism>
<dbReference type="PROSITE" id="PS50887">
    <property type="entry name" value="GGDEF"/>
    <property type="match status" value="1"/>
</dbReference>
<protein>
    <recommendedName>
        <fullName evidence="1">diguanylate cyclase</fullName>
        <ecNumber evidence="1">2.7.7.65</ecNumber>
    </recommendedName>
</protein>
<name>A0A437RLR7_9BURK</name>
<dbReference type="NCBIfam" id="TIGR00254">
    <property type="entry name" value="GGDEF"/>
    <property type="match status" value="1"/>
</dbReference>
<dbReference type="RefSeq" id="WP_128228188.1">
    <property type="nucleotide sequence ID" value="NZ_SACR01000002.1"/>
</dbReference>
<evidence type="ECO:0000256" key="2">
    <source>
        <dbReference type="ARBA" id="ARBA00034247"/>
    </source>
</evidence>
<dbReference type="InterPro" id="IPR029787">
    <property type="entry name" value="Nucleotide_cyclase"/>
</dbReference>
<dbReference type="GO" id="GO:0052621">
    <property type="term" value="F:diguanylate cyclase activity"/>
    <property type="evidence" value="ECO:0007669"/>
    <property type="project" value="UniProtKB-EC"/>
</dbReference>
<dbReference type="CDD" id="cd01949">
    <property type="entry name" value="GGDEF"/>
    <property type="match status" value="1"/>
</dbReference>
<dbReference type="InterPro" id="IPR050469">
    <property type="entry name" value="Diguanylate_Cyclase"/>
</dbReference>
<evidence type="ECO:0000313" key="5">
    <source>
        <dbReference type="Proteomes" id="UP000285575"/>
    </source>
</evidence>
<evidence type="ECO:0000313" key="4">
    <source>
        <dbReference type="EMBL" id="RVU47727.1"/>
    </source>
</evidence>
<dbReference type="SMART" id="SM00267">
    <property type="entry name" value="GGDEF"/>
    <property type="match status" value="1"/>
</dbReference>
<evidence type="ECO:0000256" key="1">
    <source>
        <dbReference type="ARBA" id="ARBA00012528"/>
    </source>
</evidence>
<comment type="caution">
    <text evidence="4">The sequence shown here is derived from an EMBL/GenBank/DDBJ whole genome shotgun (WGS) entry which is preliminary data.</text>
</comment>
<evidence type="ECO:0000259" key="3">
    <source>
        <dbReference type="PROSITE" id="PS50887"/>
    </source>
</evidence>
<dbReference type="PANTHER" id="PTHR45138">
    <property type="entry name" value="REGULATORY COMPONENTS OF SENSORY TRANSDUCTION SYSTEM"/>
    <property type="match status" value="1"/>
</dbReference>